<evidence type="ECO:0000313" key="2">
    <source>
        <dbReference type="Proteomes" id="UP001162131"/>
    </source>
</evidence>
<comment type="caution">
    <text evidence="1">The sequence shown here is derived from an EMBL/GenBank/DDBJ whole genome shotgun (WGS) entry which is preliminary data.</text>
</comment>
<dbReference type="Proteomes" id="UP001162131">
    <property type="component" value="Unassembled WGS sequence"/>
</dbReference>
<gene>
    <name evidence="1" type="ORF">BSTOLATCC_MIC27286</name>
</gene>
<keyword evidence="2" id="KW-1185">Reference proteome</keyword>
<name>A0AAU9JAU5_9CILI</name>
<sequence length="162" mass="18514">MQDTTLANLFNRVGSLLLRLSQESKNNKISTEDALPLCINYTFEGETVWKLVFSAGSINYIKEELEQKDGYCYTFNDTLEYSETVESFPTEIESAFLESKITLTTEEDQALNDLENRVSKGYYESNFTEESDSFEDEWSALSTKESVEAWKNGTLSVHDTEC</sequence>
<proteinExistence type="predicted"/>
<protein>
    <submittedName>
        <fullName evidence="1">Uncharacterized protein</fullName>
    </submittedName>
</protein>
<accession>A0AAU9JAU5</accession>
<dbReference type="EMBL" id="CAJZBQ010000027">
    <property type="protein sequence ID" value="CAG9320703.1"/>
    <property type="molecule type" value="Genomic_DNA"/>
</dbReference>
<reference evidence="1" key="1">
    <citation type="submission" date="2021-09" db="EMBL/GenBank/DDBJ databases">
        <authorList>
            <consortium name="AG Swart"/>
            <person name="Singh M."/>
            <person name="Singh A."/>
            <person name="Seah K."/>
            <person name="Emmerich C."/>
        </authorList>
    </citation>
    <scope>NUCLEOTIDE SEQUENCE</scope>
    <source>
        <strain evidence="1">ATCC30299</strain>
    </source>
</reference>
<dbReference type="AlphaFoldDB" id="A0AAU9JAU5"/>
<evidence type="ECO:0000313" key="1">
    <source>
        <dbReference type="EMBL" id="CAG9320703.1"/>
    </source>
</evidence>
<organism evidence="1 2">
    <name type="scientific">Blepharisma stoltei</name>
    <dbReference type="NCBI Taxonomy" id="1481888"/>
    <lineage>
        <taxon>Eukaryota</taxon>
        <taxon>Sar</taxon>
        <taxon>Alveolata</taxon>
        <taxon>Ciliophora</taxon>
        <taxon>Postciliodesmatophora</taxon>
        <taxon>Heterotrichea</taxon>
        <taxon>Heterotrichida</taxon>
        <taxon>Blepharismidae</taxon>
        <taxon>Blepharisma</taxon>
    </lineage>
</organism>